<reference evidence="2 3" key="1">
    <citation type="submission" date="2021-06" db="EMBL/GenBank/DDBJ databases">
        <authorList>
            <person name="Pan X."/>
        </authorList>
    </citation>
    <scope>NUCLEOTIDE SEQUENCE [LARGE SCALE GENOMIC DNA]</scope>
    <source>
        <strain evidence="2 3">4503</strain>
    </source>
</reference>
<dbReference type="RefSeq" id="WP_216345030.1">
    <property type="nucleotide sequence ID" value="NZ_JAHLEM010000386.1"/>
</dbReference>
<name>A0ABS6CMJ8_9ACTN</name>
<proteinExistence type="predicted"/>
<accession>A0ABS6CMJ8</accession>
<comment type="caution">
    <text evidence="2">The sequence shown here is derived from an EMBL/GenBank/DDBJ whole genome shotgun (WGS) entry which is preliminary data.</text>
</comment>
<evidence type="ECO:0000313" key="3">
    <source>
        <dbReference type="Proteomes" id="UP000720508"/>
    </source>
</evidence>
<keyword evidence="3" id="KW-1185">Reference proteome</keyword>
<evidence type="ECO:0000256" key="1">
    <source>
        <dbReference type="SAM" id="MobiDB-lite"/>
    </source>
</evidence>
<evidence type="ECO:0000313" key="2">
    <source>
        <dbReference type="EMBL" id="MBU3868148.1"/>
    </source>
</evidence>
<sequence length="105" mass="11998">MPGEELEGRPADGRPALERKRGCAGREGWKAILAGFTMRGGRHTADTWMKEDRIDRALRFPAQGWAVGDIEGVYEHVNPQMRKERLDALEARWRGSRRRILRVAS</sequence>
<feature type="compositionally biased region" description="Basic and acidic residues" evidence="1">
    <location>
        <begin position="1"/>
        <end position="21"/>
    </location>
</feature>
<gene>
    <name evidence="2" type="ORF">KN815_30065</name>
</gene>
<protein>
    <recommendedName>
        <fullName evidence="4">Transposase</fullName>
    </recommendedName>
</protein>
<organism evidence="2 3">
    <name type="scientific">Streptomyces niphimycinicus</name>
    <dbReference type="NCBI Taxonomy" id="2842201"/>
    <lineage>
        <taxon>Bacteria</taxon>
        <taxon>Bacillati</taxon>
        <taxon>Actinomycetota</taxon>
        <taxon>Actinomycetes</taxon>
        <taxon>Kitasatosporales</taxon>
        <taxon>Streptomycetaceae</taxon>
        <taxon>Streptomyces</taxon>
    </lineage>
</organism>
<dbReference type="Proteomes" id="UP000720508">
    <property type="component" value="Unassembled WGS sequence"/>
</dbReference>
<dbReference type="EMBL" id="JAHLEM010000386">
    <property type="protein sequence ID" value="MBU3868148.1"/>
    <property type="molecule type" value="Genomic_DNA"/>
</dbReference>
<evidence type="ECO:0008006" key="4">
    <source>
        <dbReference type="Google" id="ProtNLM"/>
    </source>
</evidence>
<feature type="region of interest" description="Disordered" evidence="1">
    <location>
        <begin position="1"/>
        <end position="22"/>
    </location>
</feature>